<dbReference type="InterPro" id="IPR037431">
    <property type="entry name" value="REX4_DEDDh_dom"/>
</dbReference>
<dbReference type="Proteomes" id="UP000462212">
    <property type="component" value="Unassembled WGS sequence"/>
</dbReference>
<evidence type="ECO:0000313" key="12">
    <source>
        <dbReference type="EMBL" id="TVY32130.1"/>
    </source>
</evidence>
<dbReference type="GO" id="GO:0006364">
    <property type="term" value="P:rRNA processing"/>
    <property type="evidence" value="ECO:0007669"/>
    <property type="project" value="UniProtKB-KW"/>
</dbReference>
<evidence type="ECO:0000256" key="9">
    <source>
        <dbReference type="ARBA" id="ARBA00025599"/>
    </source>
</evidence>
<sequence>MAPELSSNWKKLQATLKQESKASADRKRKAIPTERQQNTIAKRRRLEGNPVKLETESPRSAATKKRKVMGIGASSESMETVPGGVEEEGEAPSASLALWAEDNDISAKDLAEAYGGGLKDTTIRGAKVDTINGGLSADVDIGKYVGIDCEMVGVGGEENRSVLARVSVVNFHGTQVYDSFVRPKEFVTDWRTHVSGVSAKSMVTAREFEEVQQEIAEILQERVVVGHAVKNDLGVLMLSHPKRDIRDTSRFSGFRKYSAGRVPSLKKLAKELLGVDIQEGEHSSIEDARATMLLFRRHKSAFDVEHASRNPVHTSGPSKPSKPKKKKKEQALRVSRNRPSCHTTQASHRKAMSIQFMSLCSASQLLCSKSSSKAQRFAMQEVKNRNVSKSPDTNAWNKAPYKSKWDTLHQLHRSLTTNGNYHIPERLGSKASFTVRVIILIKISLCKY</sequence>
<dbReference type="GO" id="GO:0005634">
    <property type="term" value="C:nucleus"/>
    <property type="evidence" value="ECO:0007669"/>
    <property type="project" value="UniProtKB-SubCell"/>
</dbReference>
<comment type="function">
    <text evidence="9">Exoribonuclease involved in ribosome biosynthesis. Involved in the processing of ITS1, the internal transcribed spacer localized between the 18S and 5.8S rRNAs.</text>
</comment>
<reference evidence="12 13" key="1">
    <citation type="submission" date="2018-05" db="EMBL/GenBank/DDBJ databases">
        <title>Genome sequencing and assembly of the regulated plant pathogen Lachnellula willkommii and related sister species for the development of diagnostic species identification markers.</title>
        <authorList>
            <person name="Giroux E."/>
            <person name="Bilodeau G."/>
        </authorList>
    </citation>
    <scope>NUCLEOTIDE SEQUENCE [LARGE SCALE GENOMIC DNA]</scope>
    <source>
        <strain evidence="12 13">CBS 197.66</strain>
    </source>
</reference>
<accession>A0A8H8REZ1</accession>
<proteinExistence type="inferred from homology"/>
<keyword evidence="7 12" id="KW-0269">Exonuclease</keyword>
<keyword evidence="13" id="KW-1185">Reference proteome</keyword>
<keyword evidence="6" id="KW-0378">Hydrolase</keyword>
<gene>
    <name evidence="12" type="primary">REX4</name>
    <name evidence="12" type="ORF">LSUB1_G007317</name>
</gene>
<comment type="subcellular location">
    <subcellularLocation>
        <location evidence="1">Nucleus</location>
    </subcellularLocation>
</comment>
<evidence type="ECO:0000256" key="4">
    <source>
        <dbReference type="ARBA" id="ARBA00022552"/>
    </source>
</evidence>
<comment type="similarity">
    <text evidence="2">Belongs to the REXO4 family.</text>
</comment>
<dbReference type="GO" id="GO:0000027">
    <property type="term" value="P:ribosomal large subunit assembly"/>
    <property type="evidence" value="ECO:0007669"/>
    <property type="project" value="TreeGrafter"/>
</dbReference>
<evidence type="ECO:0000256" key="10">
    <source>
        <dbReference type="SAM" id="MobiDB-lite"/>
    </source>
</evidence>
<dbReference type="PANTHER" id="PTHR12801">
    <property type="entry name" value="RNA EXONUCLEASE REXO1 / RECO3 FAMILY MEMBER-RELATED"/>
    <property type="match status" value="1"/>
</dbReference>
<dbReference type="SMART" id="SM00479">
    <property type="entry name" value="EXOIII"/>
    <property type="match status" value="1"/>
</dbReference>
<evidence type="ECO:0000256" key="1">
    <source>
        <dbReference type="ARBA" id="ARBA00004123"/>
    </source>
</evidence>
<evidence type="ECO:0000259" key="11">
    <source>
        <dbReference type="SMART" id="SM00479"/>
    </source>
</evidence>
<evidence type="ECO:0000256" key="6">
    <source>
        <dbReference type="ARBA" id="ARBA00022801"/>
    </source>
</evidence>
<evidence type="ECO:0000256" key="3">
    <source>
        <dbReference type="ARBA" id="ARBA00016937"/>
    </source>
</evidence>
<dbReference type="Gene3D" id="3.30.420.10">
    <property type="entry name" value="Ribonuclease H-like superfamily/Ribonuclease H"/>
    <property type="match status" value="1"/>
</dbReference>
<protein>
    <recommendedName>
        <fullName evidence="3">RNA exonuclease 4</fullName>
    </recommendedName>
</protein>
<dbReference type="FunFam" id="3.30.420.10:FF:000007">
    <property type="entry name" value="Interferon-stimulated exonuclease gene 20"/>
    <property type="match status" value="1"/>
</dbReference>
<feature type="compositionally biased region" description="Polar residues" evidence="10">
    <location>
        <begin position="337"/>
        <end position="346"/>
    </location>
</feature>
<keyword evidence="5" id="KW-0540">Nuclease</keyword>
<comment type="caution">
    <text evidence="12">The sequence shown here is derived from an EMBL/GenBank/DDBJ whole genome shotgun (WGS) entry which is preliminary data.</text>
</comment>
<evidence type="ECO:0000256" key="2">
    <source>
        <dbReference type="ARBA" id="ARBA00010489"/>
    </source>
</evidence>
<dbReference type="InterPro" id="IPR047021">
    <property type="entry name" value="REXO1/3/4-like"/>
</dbReference>
<evidence type="ECO:0000313" key="13">
    <source>
        <dbReference type="Proteomes" id="UP000462212"/>
    </source>
</evidence>
<dbReference type="InterPro" id="IPR036397">
    <property type="entry name" value="RNaseH_sf"/>
</dbReference>
<dbReference type="InterPro" id="IPR012337">
    <property type="entry name" value="RNaseH-like_sf"/>
</dbReference>
<feature type="domain" description="Exonuclease" evidence="11">
    <location>
        <begin position="143"/>
        <end position="304"/>
    </location>
</feature>
<dbReference type="GO" id="GO:0008408">
    <property type="term" value="F:3'-5' exonuclease activity"/>
    <property type="evidence" value="ECO:0007669"/>
    <property type="project" value="InterPro"/>
</dbReference>
<feature type="compositionally biased region" description="Polar residues" evidence="10">
    <location>
        <begin position="1"/>
        <end position="10"/>
    </location>
</feature>
<organism evidence="12 13">
    <name type="scientific">Lachnellula subtilissima</name>
    <dbReference type="NCBI Taxonomy" id="602034"/>
    <lineage>
        <taxon>Eukaryota</taxon>
        <taxon>Fungi</taxon>
        <taxon>Dikarya</taxon>
        <taxon>Ascomycota</taxon>
        <taxon>Pezizomycotina</taxon>
        <taxon>Leotiomycetes</taxon>
        <taxon>Helotiales</taxon>
        <taxon>Lachnaceae</taxon>
        <taxon>Lachnellula</taxon>
    </lineage>
</organism>
<dbReference type="PANTHER" id="PTHR12801:SF45">
    <property type="entry name" value="RNA EXONUCLEASE 4"/>
    <property type="match status" value="1"/>
</dbReference>
<dbReference type="OrthoDB" id="8191639at2759"/>
<feature type="region of interest" description="Disordered" evidence="10">
    <location>
        <begin position="1"/>
        <end position="88"/>
    </location>
</feature>
<evidence type="ECO:0000256" key="7">
    <source>
        <dbReference type="ARBA" id="ARBA00022839"/>
    </source>
</evidence>
<evidence type="ECO:0000256" key="5">
    <source>
        <dbReference type="ARBA" id="ARBA00022722"/>
    </source>
</evidence>
<feature type="region of interest" description="Disordered" evidence="10">
    <location>
        <begin position="304"/>
        <end position="347"/>
    </location>
</feature>
<keyword evidence="4" id="KW-0698">rRNA processing</keyword>
<dbReference type="GO" id="GO:0003676">
    <property type="term" value="F:nucleic acid binding"/>
    <property type="evidence" value="ECO:0007669"/>
    <property type="project" value="InterPro"/>
</dbReference>
<name>A0A8H8REZ1_9HELO</name>
<dbReference type="EMBL" id="QGMJ01001138">
    <property type="protein sequence ID" value="TVY32130.1"/>
    <property type="molecule type" value="Genomic_DNA"/>
</dbReference>
<dbReference type="Pfam" id="PF00929">
    <property type="entry name" value="RNase_T"/>
    <property type="match status" value="1"/>
</dbReference>
<evidence type="ECO:0000256" key="8">
    <source>
        <dbReference type="ARBA" id="ARBA00023242"/>
    </source>
</evidence>
<dbReference type="InterPro" id="IPR013520">
    <property type="entry name" value="Ribonucl_H"/>
</dbReference>
<keyword evidence="8" id="KW-0539">Nucleus</keyword>
<dbReference type="AlphaFoldDB" id="A0A8H8REZ1"/>
<dbReference type="SUPFAM" id="SSF53098">
    <property type="entry name" value="Ribonuclease H-like"/>
    <property type="match status" value="1"/>
</dbReference>
<dbReference type="CDD" id="cd06144">
    <property type="entry name" value="REX4_like"/>
    <property type="match status" value="1"/>
</dbReference>